<keyword evidence="5" id="KW-0449">Lipoprotein</keyword>
<protein>
    <recommendedName>
        <fullName evidence="8">LPS-assembly lipoprotein LptE</fullName>
    </recommendedName>
</protein>
<comment type="caution">
    <text evidence="6">The sequence shown here is derived from an EMBL/GenBank/DDBJ whole genome shotgun (WGS) entry which is preliminary data.</text>
</comment>
<keyword evidence="7" id="KW-1185">Reference proteome</keyword>
<keyword evidence="1" id="KW-0732">Signal</keyword>
<evidence type="ECO:0000256" key="4">
    <source>
        <dbReference type="ARBA" id="ARBA00023237"/>
    </source>
</evidence>
<dbReference type="Gene3D" id="3.30.160.150">
    <property type="entry name" value="Lipoprotein like domain"/>
    <property type="match status" value="1"/>
</dbReference>
<reference evidence="6 7" key="1">
    <citation type="submission" date="2016-04" db="EMBL/GenBank/DDBJ databases">
        <title>Acidithiobacillus ferrooxidans genome sequencing and assembly.</title>
        <authorList>
            <person name="Zhou Z."/>
        </authorList>
    </citation>
    <scope>NUCLEOTIDE SEQUENCE [LARGE SCALE GENOMIC DNA]</scope>
    <source>
        <strain evidence="6 7">BY0502</strain>
    </source>
</reference>
<evidence type="ECO:0000256" key="3">
    <source>
        <dbReference type="ARBA" id="ARBA00023139"/>
    </source>
</evidence>
<dbReference type="GO" id="GO:0015920">
    <property type="term" value="P:lipopolysaccharide transport"/>
    <property type="evidence" value="ECO:0007669"/>
    <property type="project" value="TreeGrafter"/>
</dbReference>
<dbReference type="GO" id="GO:0019867">
    <property type="term" value="C:outer membrane"/>
    <property type="evidence" value="ECO:0007669"/>
    <property type="project" value="InterPro"/>
</dbReference>
<evidence type="ECO:0000256" key="2">
    <source>
        <dbReference type="ARBA" id="ARBA00023136"/>
    </source>
</evidence>
<keyword evidence="3" id="KW-0564">Palmitate</keyword>
<dbReference type="Proteomes" id="UP000078302">
    <property type="component" value="Unassembled WGS sequence"/>
</dbReference>
<dbReference type="Pfam" id="PF04390">
    <property type="entry name" value="LptE"/>
    <property type="match status" value="1"/>
</dbReference>
<dbReference type="PANTHER" id="PTHR38098">
    <property type="entry name" value="LPS-ASSEMBLY LIPOPROTEIN LPTE"/>
    <property type="match status" value="1"/>
</dbReference>
<keyword evidence="4" id="KW-0998">Cell outer membrane</keyword>
<dbReference type="OrthoDB" id="5295958at2"/>
<dbReference type="RefSeq" id="WP_064219052.1">
    <property type="nucleotide sequence ID" value="NZ_LVXZ01000091.1"/>
</dbReference>
<evidence type="ECO:0000313" key="6">
    <source>
        <dbReference type="EMBL" id="OAP91339.1"/>
    </source>
</evidence>
<dbReference type="GO" id="GO:0043165">
    <property type="term" value="P:Gram-negative-bacterium-type cell outer membrane assembly"/>
    <property type="evidence" value="ECO:0007669"/>
    <property type="project" value="InterPro"/>
</dbReference>
<dbReference type="InterPro" id="IPR007485">
    <property type="entry name" value="LPS_assembly_LptE"/>
</dbReference>
<dbReference type="AlphaFoldDB" id="A0A179BJ09"/>
<accession>A0A179BJ09</accession>
<keyword evidence="2" id="KW-0472">Membrane</keyword>
<proteinExistence type="predicted"/>
<organism evidence="6 7">
    <name type="scientific">Acidithiobacillus ferrooxidans</name>
    <name type="common">Thiobacillus ferrooxidans</name>
    <dbReference type="NCBI Taxonomy" id="920"/>
    <lineage>
        <taxon>Bacteria</taxon>
        <taxon>Pseudomonadati</taxon>
        <taxon>Pseudomonadota</taxon>
        <taxon>Acidithiobacillia</taxon>
        <taxon>Acidithiobacillales</taxon>
        <taxon>Acidithiobacillaceae</taxon>
        <taxon>Acidithiobacillus</taxon>
    </lineage>
</organism>
<dbReference type="EMBL" id="LVXZ01000091">
    <property type="protein sequence ID" value="OAP91339.1"/>
    <property type="molecule type" value="Genomic_DNA"/>
</dbReference>
<evidence type="ECO:0000256" key="5">
    <source>
        <dbReference type="ARBA" id="ARBA00023288"/>
    </source>
</evidence>
<evidence type="ECO:0008006" key="8">
    <source>
        <dbReference type="Google" id="ProtNLM"/>
    </source>
</evidence>
<dbReference type="PANTHER" id="PTHR38098:SF1">
    <property type="entry name" value="LPS-ASSEMBLY LIPOPROTEIN LPTE"/>
    <property type="match status" value="1"/>
</dbReference>
<name>A0A179BJ09_ACIFR</name>
<evidence type="ECO:0000256" key="1">
    <source>
        <dbReference type="ARBA" id="ARBA00022729"/>
    </source>
</evidence>
<dbReference type="GO" id="GO:0001530">
    <property type="term" value="F:lipopolysaccharide binding"/>
    <property type="evidence" value="ECO:0007669"/>
    <property type="project" value="TreeGrafter"/>
</dbReference>
<evidence type="ECO:0000313" key="7">
    <source>
        <dbReference type="Proteomes" id="UP000078302"/>
    </source>
</evidence>
<sequence>MIRARQWNLWWLVAALALLPSGCGFHLQTGASIPPKLTGLRVTGTGPAGGALAQAVDRALQRDGNHAQQGGPLLQIDNAYVSQRIISISPSSGVALEFLDTLHAEISVIGSDHKILLASQPLLMENSFSYNSGNPLATNEQQITSQRLLMEQGARQILRRVLNSPGFRRQAP</sequence>
<dbReference type="GO" id="GO:1990351">
    <property type="term" value="C:transporter complex"/>
    <property type="evidence" value="ECO:0007669"/>
    <property type="project" value="TreeGrafter"/>
</dbReference>
<gene>
    <name evidence="6" type="ORF">A4H96_07695</name>
</gene>